<dbReference type="AlphaFoldDB" id="A0A806KHB0"/>
<evidence type="ECO:0008006" key="2">
    <source>
        <dbReference type="Google" id="ProtNLM"/>
    </source>
</evidence>
<evidence type="ECO:0000313" key="1">
    <source>
        <dbReference type="EMBL" id="AGS53977.1"/>
    </source>
</evidence>
<reference evidence="1" key="1">
    <citation type="submission" date="2012-03" db="EMBL/GenBank/DDBJ databases">
        <title>Functional metagenomics reveals considerable lignocellulase gene clusters in the gut microbiome of a wood-feeding higher termite.</title>
        <authorList>
            <person name="Liu N."/>
        </authorList>
    </citation>
    <scope>NUCLEOTIDE SEQUENCE</scope>
</reference>
<name>A0A806KHB0_9BACT</name>
<dbReference type="EMBL" id="JQ844265">
    <property type="protein sequence ID" value="AGS53977.1"/>
    <property type="molecule type" value="Genomic_DNA"/>
</dbReference>
<protein>
    <recommendedName>
        <fullName evidence="2">PIN domain-containing protein</fullName>
    </recommendedName>
</protein>
<accession>A0A806KHB0</accession>
<sequence>MSPEEISHYSETLDTHCYDPIDFVIASHYKAYGIITDDQDFAHDASISTYTLIKNTNKSASASLV</sequence>
<organism evidence="1">
    <name type="scientific">uncultured bacterium contig00259</name>
    <dbReference type="NCBI Taxonomy" id="1181615"/>
    <lineage>
        <taxon>Bacteria</taxon>
        <taxon>environmental samples</taxon>
    </lineage>
</organism>
<proteinExistence type="predicted"/>